<dbReference type="SUPFAM" id="SSF63737">
    <property type="entry name" value="Leukotriene A4 hydrolase N-terminal domain"/>
    <property type="match status" value="1"/>
</dbReference>
<feature type="domain" description="Peptidase M1 alanyl aminopeptidase C-terminal" evidence="4">
    <location>
        <begin position="599"/>
        <end position="901"/>
    </location>
</feature>
<dbReference type="InterPro" id="IPR035414">
    <property type="entry name" value="Peptidase_M1_pepN_Ig-like"/>
</dbReference>
<dbReference type="SUPFAM" id="SSF55486">
    <property type="entry name" value="Metalloproteases ('zincins'), catalytic domain"/>
    <property type="match status" value="1"/>
</dbReference>
<evidence type="ECO:0000259" key="2">
    <source>
        <dbReference type="Pfam" id="PF01433"/>
    </source>
</evidence>
<sequence>MERIYKYYPEDFGELTVKVIHMDLLFDVYDDHTYVSSDLKVRTLGKPITSLDLNCRDLDIKKISCKEYDVSYDYKADEYILSIEFGCQVPADTEIVIHTETICKPTWNILEGLYYDETPAGAPPQQITQCQQWGFQRIVPCIDDMTAKCTYTTTIIADERYTNLITNGDVVEEKNSVGNGRARIVYDNSVTPMATYLFFLGVGTYRTFTREFEYPDGHTFDLELLVPPESDVYPAEKALDVLYDSVMWTYLFTGPEQYTDIDKRKEIYDLIRVRDALKAEGKSDDLVFLRDELKKLDSSLTMGYKYTGTVYREIGMQNSDFGGMENVGNTTITTNRIMPYPETTDPSFEYMVRVKVHEYYHNINGSEVTGWSPFEIWLNEAVTVHIEHQFHAFVFGENYSRLSNVLDLLAPGVGTFALDSGAASMSIVPEGFNDPNDLITAVTYVKAPEFVRMLETLMGKENFARALDIYHTKFSHSNAKGSDWLKTMEEVSGMDFSEMSETWLAQTKFPMVQIDTSYDAESMFFTLDIHQEIPEGGKHWEFPFVAALVDGDGNDIVEINEWISSEDANIAIENVEAPAFVSVNRGYSFYGKVIREVSDEELLLQVRKDSDMINRFIAYYTLVDREKMRLLADPQAKVSEMFIELFNDLIGDDVLMEEVGGQFLAIFESVEDERLAHRYQMLYDVKKRILEGIARNNTVSLLNLYHKYLKVSIPQDDTLEEYARVIKARQVKNTVLRILATLDTPFVHQLCNKQFVEASCASDRLVAFDCYINSSAEDKMVFLENFMEESRKNLVAWEAFLSIVAGNSSSDAVSLVKNIEASESFRIEQANDQRALYGGFGRNRKISLQTEGGRELLRSILLKLAAVNEYSTTNLLNVFANIDLMEDEYHVPLVSILAEMLDSLDAEKVPSVYNRIRKLLQGAPNAVEVYEAQFGKIKAI</sequence>
<dbReference type="AlphaFoldDB" id="A0A099T3Y3"/>
<dbReference type="InterPro" id="IPR012779">
    <property type="entry name" value="Peptidase_M1_pepN"/>
</dbReference>
<dbReference type="EMBL" id="JRHO01000005">
    <property type="protein sequence ID" value="KGK99549.1"/>
    <property type="molecule type" value="Genomic_DNA"/>
</dbReference>
<dbReference type="Pfam" id="PF11940">
    <property type="entry name" value="DUF3458"/>
    <property type="match status" value="1"/>
</dbReference>
<evidence type="ECO:0000313" key="6">
    <source>
        <dbReference type="EMBL" id="KGK99549.1"/>
    </source>
</evidence>
<gene>
    <name evidence="6" type="ORF">LI82_02000</name>
</gene>
<evidence type="ECO:0000259" key="3">
    <source>
        <dbReference type="Pfam" id="PF11940"/>
    </source>
</evidence>
<dbReference type="InterPro" id="IPR027268">
    <property type="entry name" value="Peptidase_M4/M1_CTD_sf"/>
</dbReference>
<dbReference type="InterPro" id="IPR045357">
    <property type="entry name" value="Aminopeptidase_N-like_N"/>
</dbReference>
<dbReference type="GO" id="GO:0004177">
    <property type="term" value="F:aminopeptidase activity"/>
    <property type="evidence" value="ECO:0007669"/>
    <property type="project" value="UniProtKB-KW"/>
</dbReference>
<protein>
    <submittedName>
        <fullName evidence="6">Peptidase</fullName>
    </submittedName>
</protein>
<dbReference type="OrthoDB" id="139771at2157"/>
<dbReference type="GO" id="GO:0008237">
    <property type="term" value="F:metallopeptidase activity"/>
    <property type="evidence" value="ECO:0007669"/>
    <property type="project" value="InterPro"/>
</dbReference>
<dbReference type="PANTHER" id="PTHR46322">
    <property type="entry name" value="PUROMYCIN-SENSITIVE AMINOPEPTIDASE"/>
    <property type="match status" value="1"/>
</dbReference>
<keyword evidence="1" id="KW-0645">Protease</keyword>
<dbReference type="Pfam" id="PF17900">
    <property type="entry name" value="Peptidase_M1_N"/>
    <property type="match status" value="1"/>
</dbReference>
<dbReference type="GO" id="GO:0008270">
    <property type="term" value="F:zinc ion binding"/>
    <property type="evidence" value="ECO:0007669"/>
    <property type="project" value="InterPro"/>
</dbReference>
<dbReference type="Proteomes" id="UP000029859">
    <property type="component" value="Unassembled WGS sequence"/>
</dbReference>
<feature type="domain" description="Peptidase M1 alanyl aminopeptidase Ig-like fold" evidence="3">
    <location>
        <begin position="510"/>
        <end position="593"/>
    </location>
</feature>
<feature type="domain" description="Peptidase M1 membrane alanine aminopeptidase" evidence="2">
    <location>
        <begin position="302"/>
        <end position="503"/>
    </location>
</feature>
<name>A0A099T3Y3_METMT</name>
<organism evidence="6 7">
    <name type="scientific">Methanococcoides methylutens</name>
    <dbReference type="NCBI Taxonomy" id="2226"/>
    <lineage>
        <taxon>Archaea</taxon>
        <taxon>Methanobacteriati</taxon>
        <taxon>Methanobacteriota</taxon>
        <taxon>Stenosarchaea group</taxon>
        <taxon>Methanomicrobia</taxon>
        <taxon>Methanosarcinales</taxon>
        <taxon>Methanosarcinaceae</taxon>
        <taxon>Methanococcoides</taxon>
    </lineage>
</organism>
<feature type="domain" description="Aminopeptidase N-like N-terminal" evidence="5">
    <location>
        <begin position="36"/>
        <end position="197"/>
    </location>
</feature>
<dbReference type="Gene3D" id="2.60.40.1730">
    <property type="entry name" value="tricorn interacting facor f3 domain"/>
    <property type="match status" value="1"/>
</dbReference>
<evidence type="ECO:0000313" key="7">
    <source>
        <dbReference type="Proteomes" id="UP000029859"/>
    </source>
</evidence>
<dbReference type="RefSeq" id="WP_048193279.1">
    <property type="nucleotide sequence ID" value="NZ_CAAGSM010000007.1"/>
</dbReference>
<dbReference type="InterPro" id="IPR042097">
    <property type="entry name" value="Aminopeptidase_N-like_N_sf"/>
</dbReference>
<dbReference type="Gene3D" id="1.10.390.10">
    <property type="entry name" value="Neutral Protease Domain 2"/>
    <property type="match status" value="1"/>
</dbReference>
<dbReference type="InterPro" id="IPR014782">
    <property type="entry name" value="Peptidase_M1_dom"/>
</dbReference>
<dbReference type="InterPro" id="IPR024601">
    <property type="entry name" value="Peptidase_M1_pepN_C"/>
</dbReference>
<dbReference type="PANTHER" id="PTHR46322:SF1">
    <property type="entry name" value="PUROMYCIN-SENSITIVE AMINOPEPTIDASE"/>
    <property type="match status" value="1"/>
</dbReference>
<evidence type="ECO:0000259" key="5">
    <source>
        <dbReference type="Pfam" id="PF17900"/>
    </source>
</evidence>
<comment type="caution">
    <text evidence="6">The sequence shown here is derived from an EMBL/GenBank/DDBJ whole genome shotgun (WGS) entry which is preliminary data.</text>
</comment>
<keyword evidence="1" id="KW-0378">Hydrolase</keyword>
<proteinExistence type="predicted"/>
<evidence type="ECO:0000256" key="1">
    <source>
        <dbReference type="ARBA" id="ARBA00022438"/>
    </source>
</evidence>
<keyword evidence="1" id="KW-0031">Aminopeptidase</keyword>
<dbReference type="InterPro" id="IPR038438">
    <property type="entry name" value="PepN_Ig-like_sf"/>
</dbReference>
<dbReference type="Gene3D" id="2.60.40.1840">
    <property type="match status" value="1"/>
</dbReference>
<dbReference type="Pfam" id="PF01433">
    <property type="entry name" value="Peptidase_M1"/>
    <property type="match status" value="1"/>
</dbReference>
<dbReference type="Gene3D" id="1.25.50.10">
    <property type="entry name" value="Peptidase M1, alanyl aminopeptidase, C-terminal domain"/>
    <property type="match status" value="1"/>
</dbReference>
<evidence type="ECO:0000259" key="4">
    <source>
        <dbReference type="Pfam" id="PF17432"/>
    </source>
</evidence>
<keyword evidence="7" id="KW-1185">Reference proteome</keyword>
<reference evidence="6 7" key="1">
    <citation type="submission" date="2014-09" db="EMBL/GenBank/DDBJ databases">
        <title>Draft genome sequence of an obligately methylotrophic methanogen, Methanococcoides methylutens, isolated from marine sediment.</title>
        <authorList>
            <person name="Guan Y."/>
            <person name="Ngugi D.K."/>
            <person name="Blom J."/>
            <person name="Ali S."/>
            <person name="Ferry J.G."/>
            <person name="Stingl U."/>
        </authorList>
    </citation>
    <scope>NUCLEOTIDE SEQUENCE [LARGE SCALE GENOMIC DNA]</scope>
    <source>
        <strain evidence="6 7">DSM 2657</strain>
    </source>
</reference>
<dbReference type="Pfam" id="PF17432">
    <property type="entry name" value="DUF3458_C"/>
    <property type="match status" value="1"/>
</dbReference>
<accession>A0A099T3Y3</accession>
<dbReference type="InterPro" id="IPR037144">
    <property type="entry name" value="Peptidase_M1_pepN_C_sf"/>
</dbReference>